<comment type="caution">
    <text evidence="1">The sequence shown here is derived from an EMBL/GenBank/DDBJ whole genome shotgun (WGS) entry which is preliminary data.</text>
</comment>
<dbReference type="EMBL" id="LJNI01000012">
    <property type="protein sequence ID" value="KPJ74170.1"/>
    <property type="molecule type" value="Genomic_DNA"/>
</dbReference>
<protein>
    <submittedName>
        <fullName evidence="1">Uncharacterized protein</fullName>
    </submittedName>
</protein>
<evidence type="ECO:0000313" key="1">
    <source>
        <dbReference type="EMBL" id="KPJ74170.1"/>
    </source>
</evidence>
<name>A0A0S7YHY9_UNCT6</name>
<dbReference type="Proteomes" id="UP000051012">
    <property type="component" value="Unassembled WGS sequence"/>
</dbReference>
<proteinExistence type="predicted"/>
<sequence length="67" mass="7543">MNNRIKGRFSEGLSDNELIKDVGLEGEEYGGLKREFYEKSTVVAALRRMVKMCIEICGDGNNGEQKD</sequence>
<evidence type="ECO:0000313" key="2">
    <source>
        <dbReference type="Proteomes" id="UP000051012"/>
    </source>
</evidence>
<dbReference type="AlphaFoldDB" id="A0A0S7YHY9"/>
<gene>
    <name evidence="1" type="ORF">AMJ52_01515</name>
</gene>
<reference evidence="1 2" key="1">
    <citation type="journal article" date="2015" name="Microbiome">
        <title>Genomic resolution of linkages in carbon, nitrogen, and sulfur cycling among widespread estuary sediment bacteria.</title>
        <authorList>
            <person name="Baker B.J."/>
            <person name="Lazar C.S."/>
            <person name="Teske A.P."/>
            <person name="Dick G.J."/>
        </authorList>
    </citation>
    <scope>NUCLEOTIDE SEQUENCE [LARGE SCALE GENOMIC DNA]</scope>
    <source>
        <strain evidence="1">DG_78</strain>
    </source>
</reference>
<organism evidence="1 2">
    <name type="scientific">candidate division TA06 bacterium DG_78</name>
    <dbReference type="NCBI Taxonomy" id="1703772"/>
    <lineage>
        <taxon>Bacteria</taxon>
        <taxon>Bacteria division TA06</taxon>
    </lineage>
</organism>
<accession>A0A0S7YHY9</accession>